<keyword evidence="5" id="KW-0547">Nucleotide-binding</keyword>
<dbReference type="GO" id="GO:0005524">
    <property type="term" value="F:ATP binding"/>
    <property type="evidence" value="ECO:0007669"/>
    <property type="project" value="UniProtKB-KW"/>
</dbReference>
<dbReference type="Gene3D" id="1.20.5.1930">
    <property type="match status" value="1"/>
</dbReference>
<dbReference type="PANTHER" id="PTHR24421:SF10">
    <property type="entry name" value="NITRATE_NITRITE SENSOR PROTEIN NARQ"/>
    <property type="match status" value="1"/>
</dbReference>
<evidence type="ECO:0000313" key="13">
    <source>
        <dbReference type="Proteomes" id="UP000184699"/>
    </source>
</evidence>
<feature type="transmembrane region" description="Helical" evidence="9">
    <location>
        <begin position="119"/>
        <end position="137"/>
    </location>
</feature>
<dbReference type="STRING" id="232089.SAMN05443544_3106"/>
<evidence type="ECO:0000256" key="5">
    <source>
        <dbReference type="ARBA" id="ARBA00022741"/>
    </source>
</evidence>
<dbReference type="Pfam" id="PF07730">
    <property type="entry name" value="HisKA_3"/>
    <property type="match status" value="1"/>
</dbReference>
<evidence type="ECO:0000256" key="4">
    <source>
        <dbReference type="ARBA" id="ARBA00022679"/>
    </source>
</evidence>
<feature type="transmembrane region" description="Helical" evidence="9">
    <location>
        <begin position="47"/>
        <end position="65"/>
    </location>
</feature>
<evidence type="ECO:0000256" key="6">
    <source>
        <dbReference type="ARBA" id="ARBA00022777"/>
    </source>
</evidence>
<keyword evidence="13" id="KW-1185">Reference proteome</keyword>
<dbReference type="GO" id="GO:0016020">
    <property type="term" value="C:membrane"/>
    <property type="evidence" value="ECO:0007669"/>
    <property type="project" value="InterPro"/>
</dbReference>
<dbReference type="InterPro" id="IPR036890">
    <property type="entry name" value="HATPase_C_sf"/>
</dbReference>
<dbReference type="InterPro" id="IPR050482">
    <property type="entry name" value="Sensor_HK_TwoCompSys"/>
</dbReference>
<dbReference type="GO" id="GO:0046983">
    <property type="term" value="F:protein dimerization activity"/>
    <property type="evidence" value="ECO:0007669"/>
    <property type="project" value="InterPro"/>
</dbReference>
<keyword evidence="8" id="KW-0902">Two-component regulatory system</keyword>
<dbReference type="InterPro" id="IPR003594">
    <property type="entry name" value="HATPase_dom"/>
</dbReference>
<keyword evidence="3" id="KW-0597">Phosphoprotein</keyword>
<evidence type="ECO:0000256" key="9">
    <source>
        <dbReference type="SAM" id="Phobius"/>
    </source>
</evidence>
<accession>A0A1N6HE26</accession>
<feature type="transmembrane region" description="Helical" evidence="9">
    <location>
        <begin position="19"/>
        <end position="41"/>
    </location>
</feature>
<dbReference type="SUPFAM" id="SSF55874">
    <property type="entry name" value="ATPase domain of HSP90 chaperone/DNA topoisomerase II/histidine kinase"/>
    <property type="match status" value="1"/>
</dbReference>
<evidence type="ECO:0000256" key="7">
    <source>
        <dbReference type="ARBA" id="ARBA00022840"/>
    </source>
</evidence>
<name>A0A1N6HE26_9MICO</name>
<reference evidence="13" key="1">
    <citation type="submission" date="2016-11" db="EMBL/GenBank/DDBJ databases">
        <authorList>
            <person name="Varghese N."/>
            <person name="Submissions S."/>
        </authorList>
    </citation>
    <scope>NUCLEOTIDE SEQUENCE [LARGE SCALE GENOMIC DNA]</scope>
    <source>
        <strain evidence="13">DSM 8595</strain>
    </source>
</reference>
<gene>
    <name evidence="12" type="ORF">SAMN05443544_3106</name>
</gene>
<dbReference type="RefSeq" id="WP_074261238.1">
    <property type="nucleotide sequence ID" value="NZ_FSRJ01000004.1"/>
</dbReference>
<keyword evidence="4" id="KW-0808">Transferase</keyword>
<dbReference type="GO" id="GO:0000155">
    <property type="term" value="F:phosphorelay sensor kinase activity"/>
    <property type="evidence" value="ECO:0007669"/>
    <property type="project" value="InterPro"/>
</dbReference>
<sequence>MPVPQWDGRPERFRPPPGFVLFAPVVISLLVQVPAAIGIAVWTNVGWAAGIGQVALAAAGPLALLGARRFPGPTVAVVAAAALADLVLTPDVGPPYIAVAFAIVLAVARGAVIWAVSSVVVAWVAAIVLASVVGTTWHPFRIAFTTLVLAVCFGIGWFVRVRRARASAFRAEAMRRRQSAEERERVRIARELHDVIGHALSQINVQASVGLHLMDRDPEQARTALGSIKETSKSALDEVRTVLGVIRDGEAPLVPQAELAELPRLVRGIRSPDLDARLVDRLSEPPRRAVQFAGYRIAQEALTNVVRHAGATQAVVTVERADDEFVLTVDDDGAGQVVVAGAGTDEFDAADHGDGTGILGMRERAALLGGSVELGASPLGGTRVTARLPWGGVA</sequence>
<keyword evidence="9" id="KW-1133">Transmembrane helix</keyword>
<dbReference type="Gene3D" id="3.30.565.10">
    <property type="entry name" value="Histidine kinase-like ATPase, C-terminal domain"/>
    <property type="match status" value="1"/>
</dbReference>
<dbReference type="InterPro" id="IPR011712">
    <property type="entry name" value="Sig_transdc_His_kin_sub3_dim/P"/>
</dbReference>
<keyword evidence="6 12" id="KW-0418">Kinase</keyword>
<dbReference type="EMBL" id="FSRJ01000004">
    <property type="protein sequence ID" value="SIO18020.1"/>
    <property type="molecule type" value="Genomic_DNA"/>
</dbReference>
<evidence type="ECO:0000259" key="11">
    <source>
        <dbReference type="Pfam" id="PF07730"/>
    </source>
</evidence>
<dbReference type="AlphaFoldDB" id="A0A1N6HE26"/>
<evidence type="ECO:0000256" key="8">
    <source>
        <dbReference type="ARBA" id="ARBA00023012"/>
    </source>
</evidence>
<evidence type="ECO:0000256" key="3">
    <source>
        <dbReference type="ARBA" id="ARBA00022553"/>
    </source>
</evidence>
<keyword evidence="9" id="KW-0812">Transmembrane</keyword>
<evidence type="ECO:0000313" key="12">
    <source>
        <dbReference type="EMBL" id="SIO18020.1"/>
    </source>
</evidence>
<keyword evidence="7" id="KW-0067">ATP-binding</keyword>
<dbReference type="Pfam" id="PF02518">
    <property type="entry name" value="HATPase_c"/>
    <property type="match status" value="1"/>
</dbReference>
<feature type="transmembrane region" description="Helical" evidence="9">
    <location>
        <begin position="95"/>
        <end position="112"/>
    </location>
</feature>
<dbReference type="CDD" id="cd16917">
    <property type="entry name" value="HATPase_UhpB-NarQ-NarX-like"/>
    <property type="match status" value="1"/>
</dbReference>
<comment type="catalytic activity">
    <reaction evidence="1">
        <text>ATP + protein L-histidine = ADP + protein N-phospho-L-histidine.</text>
        <dbReference type="EC" id="2.7.13.3"/>
    </reaction>
</comment>
<feature type="domain" description="Histidine kinase/HSP90-like ATPase" evidence="10">
    <location>
        <begin position="295"/>
        <end position="389"/>
    </location>
</feature>
<feature type="domain" description="Signal transduction histidine kinase subgroup 3 dimerisation and phosphoacceptor" evidence="11">
    <location>
        <begin position="184"/>
        <end position="249"/>
    </location>
</feature>
<feature type="transmembrane region" description="Helical" evidence="9">
    <location>
        <begin position="143"/>
        <end position="161"/>
    </location>
</feature>
<protein>
    <recommendedName>
        <fullName evidence="2">histidine kinase</fullName>
        <ecNumber evidence="2">2.7.13.3</ecNumber>
    </recommendedName>
</protein>
<organism evidence="12 13">
    <name type="scientific">Agromyces cerinus subsp. cerinus</name>
    <dbReference type="NCBI Taxonomy" id="232089"/>
    <lineage>
        <taxon>Bacteria</taxon>
        <taxon>Bacillati</taxon>
        <taxon>Actinomycetota</taxon>
        <taxon>Actinomycetes</taxon>
        <taxon>Micrococcales</taxon>
        <taxon>Microbacteriaceae</taxon>
        <taxon>Agromyces</taxon>
    </lineage>
</organism>
<dbReference type="EC" id="2.7.13.3" evidence="2"/>
<dbReference type="PANTHER" id="PTHR24421">
    <property type="entry name" value="NITRATE/NITRITE SENSOR PROTEIN NARX-RELATED"/>
    <property type="match status" value="1"/>
</dbReference>
<evidence type="ECO:0000256" key="2">
    <source>
        <dbReference type="ARBA" id="ARBA00012438"/>
    </source>
</evidence>
<evidence type="ECO:0000259" key="10">
    <source>
        <dbReference type="Pfam" id="PF02518"/>
    </source>
</evidence>
<evidence type="ECO:0000256" key="1">
    <source>
        <dbReference type="ARBA" id="ARBA00000085"/>
    </source>
</evidence>
<dbReference type="OrthoDB" id="227596at2"/>
<proteinExistence type="predicted"/>
<keyword evidence="9" id="KW-0472">Membrane</keyword>
<dbReference type="Proteomes" id="UP000184699">
    <property type="component" value="Unassembled WGS sequence"/>
</dbReference>